<reference evidence="2" key="1">
    <citation type="journal article" date="2020" name="Stud. Mycol.">
        <title>101 Dothideomycetes genomes: a test case for predicting lifestyles and emergence of pathogens.</title>
        <authorList>
            <person name="Haridas S."/>
            <person name="Albert R."/>
            <person name="Binder M."/>
            <person name="Bloem J."/>
            <person name="Labutti K."/>
            <person name="Salamov A."/>
            <person name="Andreopoulos B."/>
            <person name="Baker S."/>
            <person name="Barry K."/>
            <person name="Bills G."/>
            <person name="Bluhm B."/>
            <person name="Cannon C."/>
            <person name="Castanera R."/>
            <person name="Culley D."/>
            <person name="Daum C."/>
            <person name="Ezra D."/>
            <person name="Gonzalez J."/>
            <person name="Henrissat B."/>
            <person name="Kuo A."/>
            <person name="Liang C."/>
            <person name="Lipzen A."/>
            <person name="Lutzoni F."/>
            <person name="Magnuson J."/>
            <person name="Mondo S."/>
            <person name="Nolan M."/>
            <person name="Ohm R."/>
            <person name="Pangilinan J."/>
            <person name="Park H.-J."/>
            <person name="Ramirez L."/>
            <person name="Alfaro M."/>
            <person name="Sun H."/>
            <person name="Tritt A."/>
            <person name="Yoshinaga Y."/>
            <person name="Zwiers L.-H."/>
            <person name="Turgeon B."/>
            <person name="Goodwin S."/>
            <person name="Spatafora J."/>
            <person name="Crous P."/>
            <person name="Grigoriev I."/>
        </authorList>
    </citation>
    <scope>NUCLEOTIDE SEQUENCE</scope>
    <source>
        <strain evidence="2">CBS 121410</strain>
    </source>
</reference>
<sequence length="213" mass="23483">MGSETTPFADIDRDLAGLDDIGHLWVPEIDSEMSNRFDFDLITDSFYEQNLDMNNWGETAGLALGNDDPNPFPFESSPQPSDPWMNDHSLYSADHIYDFDHLVRPLESTELATVGNHTHIFSDPVTAQSFQSTHDVIADAENSSAGSLQYNREEIEDPQHPLGAQPMDISNLTLLQDDASPKAPNDSHISSPDAASGGFEEWCCTRGISISQP</sequence>
<evidence type="ECO:0000313" key="3">
    <source>
        <dbReference type="Proteomes" id="UP000799776"/>
    </source>
</evidence>
<gene>
    <name evidence="2" type="ORF">K490DRAFT_66640</name>
</gene>
<keyword evidence="3" id="KW-1185">Reference proteome</keyword>
<dbReference type="Proteomes" id="UP000799776">
    <property type="component" value="Unassembled WGS sequence"/>
</dbReference>
<dbReference type="AlphaFoldDB" id="A0A9P4LUE7"/>
<protein>
    <submittedName>
        <fullName evidence="2">Uncharacterized protein</fullName>
    </submittedName>
</protein>
<feature type="region of interest" description="Disordered" evidence="1">
    <location>
        <begin position="177"/>
        <end position="196"/>
    </location>
</feature>
<evidence type="ECO:0000313" key="2">
    <source>
        <dbReference type="EMBL" id="KAF2086445.1"/>
    </source>
</evidence>
<accession>A0A9P4LUE7</accession>
<dbReference type="EMBL" id="ML978724">
    <property type="protein sequence ID" value="KAF2086445.1"/>
    <property type="molecule type" value="Genomic_DNA"/>
</dbReference>
<organism evidence="2 3">
    <name type="scientific">Saccharata proteae CBS 121410</name>
    <dbReference type="NCBI Taxonomy" id="1314787"/>
    <lineage>
        <taxon>Eukaryota</taxon>
        <taxon>Fungi</taxon>
        <taxon>Dikarya</taxon>
        <taxon>Ascomycota</taxon>
        <taxon>Pezizomycotina</taxon>
        <taxon>Dothideomycetes</taxon>
        <taxon>Dothideomycetes incertae sedis</taxon>
        <taxon>Botryosphaeriales</taxon>
        <taxon>Saccharataceae</taxon>
        <taxon>Saccharata</taxon>
    </lineage>
</organism>
<name>A0A9P4LUE7_9PEZI</name>
<comment type="caution">
    <text evidence="2">The sequence shown here is derived from an EMBL/GenBank/DDBJ whole genome shotgun (WGS) entry which is preliminary data.</text>
</comment>
<evidence type="ECO:0000256" key="1">
    <source>
        <dbReference type="SAM" id="MobiDB-lite"/>
    </source>
</evidence>
<proteinExistence type="predicted"/>